<evidence type="ECO:0000256" key="7">
    <source>
        <dbReference type="ARBA" id="ARBA00022989"/>
    </source>
</evidence>
<dbReference type="PANTHER" id="PTHR34308">
    <property type="entry name" value="COBALAMIN BIOSYNTHESIS PROTEIN CBIB"/>
    <property type="match status" value="1"/>
</dbReference>
<comment type="pathway">
    <text evidence="2 9">Cofactor biosynthesis; adenosylcobalamin biosynthesis.</text>
</comment>
<name>A0A1X7JLI5_9BACT</name>
<dbReference type="GO" id="GO:0048472">
    <property type="term" value="F:threonine-phosphate decarboxylase activity"/>
    <property type="evidence" value="ECO:0007669"/>
    <property type="project" value="InterPro"/>
</dbReference>
<keyword evidence="8 9" id="KW-0472">Membrane</keyword>
<dbReference type="GO" id="GO:0005886">
    <property type="term" value="C:plasma membrane"/>
    <property type="evidence" value="ECO:0007669"/>
    <property type="project" value="UniProtKB-SubCell"/>
</dbReference>
<dbReference type="PANTHER" id="PTHR34308:SF1">
    <property type="entry name" value="COBALAMIN BIOSYNTHESIS PROTEIN CBIB"/>
    <property type="match status" value="1"/>
</dbReference>
<evidence type="ECO:0000256" key="6">
    <source>
        <dbReference type="ARBA" id="ARBA00022692"/>
    </source>
</evidence>
<keyword evidence="4 9" id="KW-1003">Cell membrane</keyword>
<dbReference type="GO" id="GO:0015420">
    <property type="term" value="F:ABC-type vitamin B12 transporter activity"/>
    <property type="evidence" value="ECO:0007669"/>
    <property type="project" value="UniProtKB-UniRule"/>
</dbReference>
<keyword evidence="7 9" id="KW-1133">Transmembrane helix</keyword>
<evidence type="ECO:0000256" key="4">
    <source>
        <dbReference type="ARBA" id="ARBA00022475"/>
    </source>
</evidence>
<dbReference type="OrthoDB" id="9811967at2"/>
<dbReference type="NCBIfam" id="TIGR00380">
    <property type="entry name" value="cobal_cbiB"/>
    <property type="match status" value="1"/>
</dbReference>
<evidence type="ECO:0000256" key="9">
    <source>
        <dbReference type="HAMAP-Rule" id="MF_00024"/>
    </source>
</evidence>
<accession>A0A1X7JLI5</accession>
<evidence type="ECO:0000256" key="2">
    <source>
        <dbReference type="ARBA" id="ARBA00004953"/>
    </source>
</evidence>
<keyword evidence="11" id="KW-1185">Reference proteome</keyword>
<reference evidence="11" key="1">
    <citation type="submission" date="2017-04" db="EMBL/GenBank/DDBJ databases">
        <authorList>
            <person name="Varghese N."/>
            <person name="Submissions S."/>
        </authorList>
    </citation>
    <scope>NUCLEOTIDE SEQUENCE [LARGE SCALE GENOMIC DNA]</scope>
    <source>
        <strain evidence="11">USBA 82</strain>
    </source>
</reference>
<evidence type="ECO:0000313" key="10">
    <source>
        <dbReference type="EMBL" id="SMG29059.1"/>
    </source>
</evidence>
<keyword evidence="5 9" id="KW-0169">Cobalamin biosynthesis</keyword>
<comment type="caution">
    <text evidence="9">Lacks conserved residue(s) required for the propagation of feature annotation.</text>
</comment>
<dbReference type="Proteomes" id="UP000193355">
    <property type="component" value="Unassembled WGS sequence"/>
</dbReference>
<evidence type="ECO:0000256" key="5">
    <source>
        <dbReference type="ARBA" id="ARBA00022573"/>
    </source>
</evidence>
<evidence type="ECO:0000256" key="8">
    <source>
        <dbReference type="ARBA" id="ARBA00023136"/>
    </source>
</evidence>
<feature type="transmembrane region" description="Helical" evidence="9">
    <location>
        <begin position="277"/>
        <end position="299"/>
    </location>
</feature>
<comment type="function">
    <text evidence="9">Converts cobyric acid to cobinamide by the addition of aminopropanol on the F carboxylic group.</text>
</comment>
<dbReference type="GO" id="GO:0009236">
    <property type="term" value="P:cobalamin biosynthetic process"/>
    <property type="evidence" value="ECO:0007669"/>
    <property type="project" value="UniProtKB-UniRule"/>
</dbReference>
<dbReference type="AlphaFoldDB" id="A0A1X7JLI5"/>
<dbReference type="RefSeq" id="WP_085544534.1">
    <property type="nucleotide sequence ID" value="NZ_FXBB01000013.1"/>
</dbReference>
<keyword evidence="6 9" id="KW-0812">Transmembrane</keyword>
<comment type="subcellular location">
    <subcellularLocation>
        <location evidence="1 9">Cell membrane</location>
        <topology evidence="1 9">Multi-pass membrane protein</topology>
    </subcellularLocation>
</comment>
<evidence type="ECO:0000313" key="11">
    <source>
        <dbReference type="Proteomes" id="UP000193355"/>
    </source>
</evidence>
<gene>
    <name evidence="9" type="primary">cobD</name>
    <name evidence="10" type="ORF">SAMN06275492_11363</name>
</gene>
<feature type="transmembrane region" description="Helical" evidence="9">
    <location>
        <begin position="241"/>
        <end position="257"/>
    </location>
</feature>
<feature type="transmembrane region" description="Helical" evidence="9">
    <location>
        <begin position="150"/>
        <end position="171"/>
    </location>
</feature>
<proteinExistence type="inferred from homology"/>
<dbReference type="EMBL" id="FXBB01000013">
    <property type="protein sequence ID" value="SMG29059.1"/>
    <property type="molecule type" value="Genomic_DNA"/>
</dbReference>
<organism evidence="10 11">
    <name type="scientific">Dethiosulfovibrio salsuginis</name>
    <dbReference type="NCBI Taxonomy" id="561720"/>
    <lineage>
        <taxon>Bacteria</taxon>
        <taxon>Thermotogati</taxon>
        <taxon>Synergistota</taxon>
        <taxon>Synergistia</taxon>
        <taxon>Synergistales</taxon>
        <taxon>Dethiosulfovibrionaceae</taxon>
        <taxon>Dethiosulfovibrio</taxon>
    </lineage>
</organism>
<dbReference type="STRING" id="561720.SAMN06275492_11363"/>
<dbReference type="InterPro" id="IPR004485">
    <property type="entry name" value="Cobalamin_biosynth_CobD/CbiB"/>
</dbReference>
<protein>
    <recommendedName>
        <fullName evidence="9">Cobalamin biosynthesis protein CobD</fullName>
    </recommendedName>
</protein>
<dbReference type="HAMAP" id="MF_00024">
    <property type="entry name" value="CobD_CbiB"/>
    <property type="match status" value="1"/>
</dbReference>
<feature type="transmembrane region" description="Helical" evidence="9">
    <location>
        <begin position="47"/>
        <end position="65"/>
    </location>
</feature>
<evidence type="ECO:0000256" key="3">
    <source>
        <dbReference type="ARBA" id="ARBA00006263"/>
    </source>
</evidence>
<evidence type="ECO:0000256" key="1">
    <source>
        <dbReference type="ARBA" id="ARBA00004651"/>
    </source>
</evidence>
<comment type="similarity">
    <text evidence="3 9">Belongs to the CobD/CbiB family.</text>
</comment>
<sequence>MIQTLIVLILAVLVDRLIGEPPEELHPVCWMGKFIEFAWNRRPSKGLFLYGAFMVASGTMFFALLGPLVSLLWWPVSFVFSVWFLKGTMSASGLLDAGREVYVALVAGDLAQARGKLAWHLVSRDTSDLSSQEVAGAAVESLSENLSDGWVGPILAYSLFGLPGALAYRFVNTCDSMVGYRHGDFELGGKASALLDDLFNILPARLSALLLVVGAWSSEVDWRGAIRSSFRFHRATESPNAGWPMAAIAGALGITLTKRGCYSIPGGDGDPDVEDLYLSMKVVSVAQLATVAFGFALIVGMR</sequence>
<dbReference type="Pfam" id="PF03186">
    <property type="entry name" value="CobD_Cbib"/>
    <property type="match status" value="1"/>
</dbReference>
<dbReference type="UniPathway" id="UPA00148"/>